<dbReference type="AlphaFoldDB" id="A0A4R5Q522"/>
<evidence type="ECO:0000313" key="2">
    <source>
        <dbReference type="EMBL" id="TDH58014.1"/>
    </source>
</evidence>
<sequence length="188" mass="20163">MILRCHGPGFIRRTAELSPSGRKQLFITILGRSAEMLYSEHNCRENRRSGMARLSQRALLAIAVSVLASPALAQGGATRPSTLVVAFPLGGSADTVTHVLTEGMWATLGQPVLLENRVGGNTFIAAEYVARARPNGHTLLMAAGTTLTISPVITSNLLNKVDNFAPVVLVSTDPQSPSEKKLNYLIRM</sequence>
<reference evidence="2 3" key="1">
    <citation type="journal article" date="2016" name="J. Microbiol.">
        <title>Dankookia rubra gen. nov., sp. nov., an alphaproteobacterium isolated from sediment of a shallow stream.</title>
        <authorList>
            <person name="Kim W.H."/>
            <person name="Kim D.H."/>
            <person name="Kang K."/>
            <person name="Ahn T.Y."/>
        </authorList>
    </citation>
    <scope>NUCLEOTIDE SEQUENCE [LARGE SCALE GENOMIC DNA]</scope>
    <source>
        <strain evidence="2 3">JCM30602</strain>
    </source>
</reference>
<dbReference type="EMBL" id="SMSJ01000167">
    <property type="protein sequence ID" value="TDH58014.1"/>
    <property type="molecule type" value="Genomic_DNA"/>
</dbReference>
<comment type="caution">
    <text evidence="2">The sequence shown here is derived from an EMBL/GenBank/DDBJ whole genome shotgun (WGS) entry which is preliminary data.</text>
</comment>
<evidence type="ECO:0000313" key="3">
    <source>
        <dbReference type="Proteomes" id="UP000295096"/>
    </source>
</evidence>
<evidence type="ECO:0008006" key="4">
    <source>
        <dbReference type="Google" id="ProtNLM"/>
    </source>
</evidence>
<accession>A0A4R5Q522</accession>
<proteinExistence type="inferred from homology"/>
<gene>
    <name evidence="2" type="ORF">E2C06_34850</name>
</gene>
<dbReference type="Proteomes" id="UP000295096">
    <property type="component" value="Unassembled WGS sequence"/>
</dbReference>
<evidence type="ECO:0000256" key="1">
    <source>
        <dbReference type="ARBA" id="ARBA00006987"/>
    </source>
</evidence>
<dbReference type="InterPro" id="IPR042100">
    <property type="entry name" value="Bug_dom1"/>
</dbReference>
<protein>
    <recommendedName>
        <fullName evidence="4">Tripartite tricarboxylate transporter substrate binding protein</fullName>
    </recommendedName>
</protein>
<dbReference type="Gene3D" id="3.40.190.150">
    <property type="entry name" value="Bordetella uptake gene, domain 1"/>
    <property type="match status" value="1"/>
</dbReference>
<dbReference type="PANTHER" id="PTHR42928">
    <property type="entry name" value="TRICARBOXYLATE-BINDING PROTEIN"/>
    <property type="match status" value="1"/>
</dbReference>
<organism evidence="2 3">
    <name type="scientific">Dankookia rubra</name>
    <dbReference type="NCBI Taxonomy" id="1442381"/>
    <lineage>
        <taxon>Bacteria</taxon>
        <taxon>Pseudomonadati</taxon>
        <taxon>Pseudomonadota</taxon>
        <taxon>Alphaproteobacteria</taxon>
        <taxon>Acetobacterales</taxon>
        <taxon>Roseomonadaceae</taxon>
        <taxon>Dankookia</taxon>
    </lineage>
</organism>
<keyword evidence="3" id="KW-1185">Reference proteome</keyword>
<dbReference type="OrthoDB" id="7250553at2"/>
<comment type="similarity">
    <text evidence="1">Belongs to the UPF0065 (bug) family.</text>
</comment>
<dbReference type="Pfam" id="PF03401">
    <property type="entry name" value="TctC"/>
    <property type="match status" value="1"/>
</dbReference>
<dbReference type="InterPro" id="IPR005064">
    <property type="entry name" value="BUG"/>
</dbReference>
<dbReference type="PANTHER" id="PTHR42928:SF5">
    <property type="entry name" value="BLR1237 PROTEIN"/>
    <property type="match status" value="1"/>
</dbReference>
<name>A0A4R5Q522_9PROT</name>